<protein>
    <recommendedName>
        <fullName evidence="1">Imm33-like domain-containing protein</fullName>
    </recommendedName>
</protein>
<gene>
    <name evidence="2" type="ORF">DI536_04040</name>
</gene>
<dbReference type="InterPro" id="IPR056509">
    <property type="entry name" value="Imm33-like"/>
</dbReference>
<feature type="domain" description="Imm33-like" evidence="1">
    <location>
        <begin position="172"/>
        <end position="278"/>
    </location>
</feature>
<dbReference type="EMBL" id="QFQP01000002">
    <property type="protein sequence ID" value="PZR17493.1"/>
    <property type="molecule type" value="Genomic_DNA"/>
</dbReference>
<evidence type="ECO:0000313" key="2">
    <source>
        <dbReference type="EMBL" id="PZR17493.1"/>
    </source>
</evidence>
<dbReference type="AlphaFoldDB" id="A0A2W5TW25"/>
<comment type="caution">
    <text evidence="2">The sequence shown here is derived from an EMBL/GenBank/DDBJ whole genome shotgun (WGS) entry which is preliminary data.</text>
</comment>
<evidence type="ECO:0000259" key="1">
    <source>
        <dbReference type="Pfam" id="PF24719"/>
    </source>
</evidence>
<accession>A0A2W5TW25</accession>
<organism evidence="2 3">
    <name type="scientific">Archangium gephyra</name>
    <dbReference type="NCBI Taxonomy" id="48"/>
    <lineage>
        <taxon>Bacteria</taxon>
        <taxon>Pseudomonadati</taxon>
        <taxon>Myxococcota</taxon>
        <taxon>Myxococcia</taxon>
        <taxon>Myxococcales</taxon>
        <taxon>Cystobacterineae</taxon>
        <taxon>Archangiaceae</taxon>
        <taxon>Archangium</taxon>
    </lineage>
</organism>
<name>A0A2W5TW25_9BACT</name>
<dbReference type="Pfam" id="PF24719">
    <property type="entry name" value="Imm33-like"/>
    <property type="match status" value="1"/>
</dbReference>
<proteinExistence type="predicted"/>
<reference evidence="2 3" key="1">
    <citation type="submission" date="2017-08" db="EMBL/GenBank/DDBJ databases">
        <title>Infants hospitalized years apart are colonized by the same room-sourced microbial strains.</title>
        <authorList>
            <person name="Brooks B."/>
            <person name="Olm M.R."/>
            <person name="Firek B.A."/>
            <person name="Baker R."/>
            <person name="Thomas B.C."/>
            <person name="Morowitz M.J."/>
            <person name="Banfield J.F."/>
        </authorList>
    </citation>
    <scope>NUCLEOTIDE SEQUENCE [LARGE SCALE GENOMIC DNA]</scope>
    <source>
        <strain evidence="2">S2_003_000_R2_14</strain>
    </source>
</reference>
<dbReference type="Proteomes" id="UP000249061">
    <property type="component" value="Unassembled WGS sequence"/>
</dbReference>
<sequence length="280" mass="31081">MKLDPEELQRLLSRGGWGLDDAQARQKESPATFKLPSPKVLAKLRPGHSVRLIFKVLDLADMVRDQLEPYSGRGQPQLVVQHERMWLWLECEDGDALIGVLMNTPASTHSRLLPGARVRFTKADVIDVDLEPPVDMKAELEAMEAMGFPVLDADVALQAEDPKRLPTLSDAQFAICKEKKVKPQRPWAFARALVGGSLQPDVWPVYGVRSQPRPDHGDCGWTFWTGDSDMSRAAKKSKFEIIEVQGLGARCPAAVPYLALPPGWAFVLGPDGYADVYENE</sequence>
<evidence type="ECO:0000313" key="3">
    <source>
        <dbReference type="Proteomes" id="UP000249061"/>
    </source>
</evidence>